<dbReference type="VEuPathDB" id="FungiDB:QG37_03171"/>
<evidence type="ECO:0000313" key="1">
    <source>
        <dbReference type="EMBL" id="KND99758.1"/>
    </source>
</evidence>
<gene>
    <name evidence="1" type="ORF">QG37_03171</name>
</gene>
<dbReference type="Proteomes" id="UP000037122">
    <property type="component" value="Unassembled WGS sequence"/>
</dbReference>
<sequence>MLLLDKFSTYLAKKVLVEELGHLLWEVHSKVGRKLGSDMDGADCAKMVGYEAKIRKRSKHGLEMRDGDSVVNVEERNCMAFDFFFFSFGHLLLKRRSGNNVFAICGGYGEAVIRNHWKASVLTAVHEVHIAAT</sequence>
<reference evidence="2" key="1">
    <citation type="journal article" date="2015" name="BMC Genomics">
        <title>Draft genome of a commonly misdiagnosed multidrug resistant pathogen Candida auris.</title>
        <authorList>
            <person name="Chatterjee S."/>
            <person name="Alampalli S.V."/>
            <person name="Nageshan R.K."/>
            <person name="Chettiar S.T."/>
            <person name="Joshi S."/>
            <person name="Tatu U.S."/>
        </authorList>
    </citation>
    <scope>NUCLEOTIDE SEQUENCE [LARGE SCALE GENOMIC DNA]</scope>
    <source>
        <strain evidence="2">6684</strain>
    </source>
</reference>
<proteinExistence type="predicted"/>
<dbReference type="AlphaFoldDB" id="A0A0L0P0F6"/>
<name>A0A0L0P0F6_CANAR</name>
<dbReference type="EMBL" id="LGST01000021">
    <property type="protein sequence ID" value="KND99758.1"/>
    <property type="molecule type" value="Genomic_DNA"/>
</dbReference>
<protein>
    <submittedName>
        <fullName evidence="1">Uncharacterized protein</fullName>
    </submittedName>
</protein>
<accession>A0A0L0P0F6</accession>
<organism evidence="1 2">
    <name type="scientific">Candidozyma auris</name>
    <name type="common">Yeast</name>
    <name type="synonym">Candida auris</name>
    <dbReference type="NCBI Taxonomy" id="498019"/>
    <lineage>
        <taxon>Eukaryota</taxon>
        <taxon>Fungi</taxon>
        <taxon>Dikarya</taxon>
        <taxon>Ascomycota</taxon>
        <taxon>Saccharomycotina</taxon>
        <taxon>Pichiomycetes</taxon>
        <taxon>Metschnikowiaceae</taxon>
        <taxon>Candidozyma</taxon>
    </lineage>
</organism>
<evidence type="ECO:0000313" key="2">
    <source>
        <dbReference type="Proteomes" id="UP000037122"/>
    </source>
</evidence>
<comment type="caution">
    <text evidence="1">The sequence shown here is derived from an EMBL/GenBank/DDBJ whole genome shotgun (WGS) entry which is preliminary data.</text>
</comment>